<organism evidence="2 3">
    <name type="scientific">Sulfolobus tengchongensis</name>
    <dbReference type="NCBI Taxonomy" id="207809"/>
    <lineage>
        <taxon>Archaea</taxon>
        <taxon>Thermoproteota</taxon>
        <taxon>Thermoprotei</taxon>
        <taxon>Sulfolobales</taxon>
        <taxon>Sulfolobaceae</taxon>
        <taxon>Sulfolobus</taxon>
    </lineage>
</organism>
<dbReference type="PANTHER" id="PTHR43664">
    <property type="entry name" value="MONOAMINE OXIDASE-RELATED"/>
    <property type="match status" value="1"/>
</dbReference>
<dbReference type="GeneID" id="89336970"/>
<dbReference type="PANTHER" id="PTHR43664:SF1">
    <property type="entry name" value="BETA-METHYLMALYL-COA DEHYDRATASE"/>
    <property type="match status" value="1"/>
</dbReference>
<evidence type="ECO:0000259" key="1">
    <source>
        <dbReference type="Pfam" id="PF01575"/>
    </source>
</evidence>
<dbReference type="InterPro" id="IPR052342">
    <property type="entry name" value="MCH/BMMD"/>
</dbReference>
<dbReference type="InterPro" id="IPR002539">
    <property type="entry name" value="MaoC-like_dom"/>
</dbReference>
<dbReference type="Gene3D" id="3.10.129.10">
    <property type="entry name" value="Hotdog Thioesterase"/>
    <property type="match status" value="1"/>
</dbReference>
<dbReference type="SUPFAM" id="SSF54637">
    <property type="entry name" value="Thioesterase/thiol ester dehydrase-isomerase"/>
    <property type="match status" value="1"/>
</dbReference>
<proteinExistence type="predicted"/>
<keyword evidence="3" id="KW-1185">Reference proteome</keyword>
<dbReference type="Proteomes" id="UP001432202">
    <property type="component" value="Chromosome"/>
</dbReference>
<accession>A0AAX4KXX8</accession>
<dbReference type="EMBL" id="CP146016">
    <property type="protein sequence ID" value="WWQ59678.1"/>
    <property type="molecule type" value="Genomic_DNA"/>
</dbReference>
<dbReference type="RefSeq" id="WP_338599135.1">
    <property type="nucleotide sequence ID" value="NZ_CP146016.1"/>
</dbReference>
<sequence>MSQNSQEGPFFEDFMVGQRFRSKVGRTVTDVDNIWFTLLTNNSNQIHFNKDYTEKYFAGEPFRGRLVVNGFLTLSIVAGLLVEQTSQNGFMLGIENVKFLNPVFGGDTIYAEAEVTEVRESKSRPGFGIVKIKTWGYNQRGEKVIEFDRIFMVRKRGATWSGEKGKSQ</sequence>
<name>A0AAX4KXX8_9CREN</name>
<dbReference type="AlphaFoldDB" id="A0AAX4KXX8"/>
<reference evidence="2 3" key="1">
    <citation type="submission" date="2024-02" db="EMBL/GenBank/DDBJ databases">
        <title>STSV induces naive adaptation in Sulfolobus.</title>
        <authorList>
            <person name="Xiang X."/>
            <person name="Song M."/>
        </authorList>
    </citation>
    <scope>NUCLEOTIDE SEQUENCE [LARGE SCALE GENOMIC DNA]</scope>
    <source>
        <strain evidence="2 3">RT2</strain>
    </source>
</reference>
<gene>
    <name evidence="2" type="ORF">V6M85_09335</name>
</gene>
<dbReference type="Pfam" id="PF01575">
    <property type="entry name" value="MaoC_dehydratas"/>
    <property type="match status" value="1"/>
</dbReference>
<evidence type="ECO:0000313" key="2">
    <source>
        <dbReference type="EMBL" id="WWQ59678.1"/>
    </source>
</evidence>
<evidence type="ECO:0000313" key="3">
    <source>
        <dbReference type="Proteomes" id="UP001432202"/>
    </source>
</evidence>
<protein>
    <submittedName>
        <fullName evidence="2">MaoC family dehydratase</fullName>
    </submittedName>
</protein>
<dbReference type="CDD" id="cd03451">
    <property type="entry name" value="FkbR2"/>
    <property type="match status" value="1"/>
</dbReference>
<dbReference type="InterPro" id="IPR029069">
    <property type="entry name" value="HotDog_dom_sf"/>
</dbReference>
<feature type="domain" description="MaoC-like" evidence="1">
    <location>
        <begin position="16"/>
        <end position="122"/>
    </location>
</feature>